<evidence type="ECO:0000256" key="6">
    <source>
        <dbReference type="ARBA" id="ARBA00022932"/>
    </source>
</evidence>
<proteinExistence type="predicted"/>
<dbReference type="KEGG" id="mbur:EQU24_10345"/>
<reference evidence="10" key="1">
    <citation type="journal article" date="2019" name="J. Bacteriol.">
        <title>A Mutagenic Screen Identifies a TonB-Dependent Receptor Required for the Lanthanide Metal Switch in the Type I Methanotroph 'Methylotuvimicrobium buryatense' 5GB1C.</title>
        <authorList>
            <person name="Groom J.D."/>
            <person name="Ford S.M."/>
            <person name="Pesesky M.W."/>
            <person name="Lidstrom M.E."/>
        </authorList>
    </citation>
    <scope>NUCLEOTIDE SEQUENCE [LARGE SCALE GENOMIC DNA]</scope>
    <source>
        <strain evidence="10">5GB1C</strain>
    </source>
</reference>
<dbReference type="RefSeq" id="WP_017839579.1">
    <property type="nucleotide sequence ID" value="NZ_CP035467.1"/>
</dbReference>
<dbReference type="Proteomes" id="UP000305881">
    <property type="component" value="Chromosome"/>
</dbReference>
<dbReference type="InterPro" id="IPR004622">
    <property type="entry name" value="DNA_pol_HolB"/>
</dbReference>
<dbReference type="Gene3D" id="3.40.50.300">
    <property type="entry name" value="P-loop containing nucleotide triphosphate hydrolases"/>
    <property type="match status" value="1"/>
</dbReference>
<dbReference type="PANTHER" id="PTHR11669">
    <property type="entry name" value="REPLICATION FACTOR C / DNA POLYMERASE III GAMMA-TAU SUBUNIT"/>
    <property type="match status" value="1"/>
</dbReference>
<dbReference type="GO" id="GO:0008408">
    <property type="term" value="F:3'-5' exonuclease activity"/>
    <property type="evidence" value="ECO:0007669"/>
    <property type="project" value="InterPro"/>
</dbReference>
<dbReference type="GO" id="GO:0009360">
    <property type="term" value="C:DNA polymerase III complex"/>
    <property type="evidence" value="ECO:0007669"/>
    <property type="project" value="InterPro"/>
</dbReference>
<dbReference type="NCBIfam" id="TIGR00678">
    <property type="entry name" value="holB"/>
    <property type="match status" value="1"/>
</dbReference>
<dbReference type="GO" id="GO:0003677">
    <property type="term" value="F:DNA binding"/>
    <property type="evidence" value="ECO:0007669"/>
    <property type="project" value="InterPro"/>
</dbReference>
<sequence>MTITPDLLPWQEADWQHLVRYITGQRIPQAVLFAGNKGIGKSRLAERFAHSLLCSQTDTNGLPCGQCHSCQLVNAQTHPDYIRLNPEEPGKAIKVDQIRHILSVLSLKPQYEANRVVIVEPADQLNISAVNAFLKFLEEPSERTVLLLITDKPSRLPATLMSRCQKVYFSKPDPERVKQWLFDQGIKKDSELLLSVSKGSPLLALDYASNNTLELRRKCFDQWLDIAALRTHPYIVSEQWVKLDPALLLTWITGWVTDLIKCCFHLPAERLINRDLFEDLHKSAQTLELSRLYSVYDLMLTSRNRIDTQLNKQLLFDELLIEWAQLNEK</sequence>
<dbReference type="STRING" id="675511.GCA_000341735_00970"/>
<keyword evidence="3 9" id="KW-0808">Transferase</keyword>
<dbReference type="InterPro" id="IPR050238">
    <property type="entry name" value="DNA_Rep/Repair_Clamp_Loader"/>
</dbReference>
<accession>A0A4P9UMU0</accession>
<evidence type="ECO:0000256" key="5">
    <source>
        <dbReference type="ARBA" id="ARBA00022705"/>
    </source>
</evidence>
<evidence type="ECO:0000256" key="3">
    <source>
        <dbReference type="ARBA" id="ARBA00022679"/>
    </source>
</evidence>
<dbReference type="Gene3D" id="1.20.272.10">
    <property type="match status" value="1"/>
</dbReference>
<keyword evidence="10" id="KW-1185">Reference proteome</keyword>
<evidence type="ECO:0000256" key="1">
    <source>
        <dbReference type="ARBA" id="ARBA00012417"/>
    </source>
</evidence>
<keyword evidence="4 9" id="KW-0548">Nucleotidyltransferase</keyword>
<dbReference type="PANTHER" id="PTHR11669:SF8">
    <property type="entry name" value="DNA POLYMERASE III SUBUNIT DELTA"/>
    <property type="match status" value="1"/>
</dbReference>
<evidence type="ECO:0000313" key="10">
    <source>
        <dbReference type="Proteomes" id="UP000305881"/>
    </source>
</evidence>
<dbReference type="Pfam" id="PF13177">
    <property type="entry name" value="DNA_pol3_delta2"/>
    <property type="match status" value="1"/>
</dbReference>
<dbReference type="Pfam" id="PF09115">
    <property type="entry name" value="DNApol3-delta_C"/>
    <property type="match status" value="1"/>
</dbReference>
<evidence type="ECO:0000259" key="8">
    <source>
        <dbReference type="Pfam" id="PF09115"/>
    </source>
</evidence>
<gene>
    <name evidence="9" type="ORF">EQU24_10345</name>
</gene>
<dbReference type="AlphaFoldDB" id="A0A4P9UMU0"/>
<keyword evidence="5" id="KW-0235">DNA replication</keyword>
<dbReference type="GO" id="GO:0003887">
    <property type="term" value="F:DNA-directed DNA polymerase activity"/>
    <property type="evidence" value="ECO:0007669"/>
    <property type="project" value="UniProtKB-KW"/>
</dbReference>
<keyword evidence="6" id="KW-0239">DNA-directed DNA polymerase</keyword>
<dbReference type="NCBIfam" id="NF004310">
    <property type="entry name" value="PRK05707.1"/>
    <property type="match status" value="1"/>
</dbReference>
<evidence type="ECO:0000313" key="9">
    <source>
        <dbReference type="EMBL" id="QCW82588.1"/>
    </source>
</evidence>
<dbReference type="EC" id="2.7.7.7" evidence="1"/>
<organism evidence="9 10">
    <name type="scientific">Methylotuvimicrobium buryatense</name>
    <name type="common">Methylomicrobium buryatense</name>
    <dbReference type="NCBI Taxonomy" id="95641"/>
    <lineage>
        <taxon>Bacteria</taxon>
        <taxon>Pseudomonadati</taxon>
        <taxon>Pseudomonadota</taxon>
        <taxon>Gammaproteobacteria</taxon>
        <taxon>Methylococcales</taxon>
        <taxon>Methylococcaceae</taxon>
        <taxon>Methylotuvimicrobium</taxon>
    </lineage>
</organism>
<comment type="catalytic activity">
    <reaction evidence="7">
        <text>DNA(n) + a 2'-deoxyribonucleoside 5'-triphosphate = DNA(n+1) + diphosphate</text>
        <dbReference type="Rhea" id="RHEA:22508"/>
        <dbReference type="Rhea" id="RHEA-COMP:17339"/>
        <dbReference type="Rhea" id="RHEA-COMP:17340"/>
        <dbReference type="ChEBI" id="CHEBI:33019"/>
        <dbReference type="ChEBI" id="CHEBI:61560"/>
        <dbReference type="ChEBI" id="CHEBI:173112"/>
        <dbReference type="EC" id="2.7.7.7"/>
    </reaction>
</comment>
<dbReference type="SUPFAM" id="SSF52540">
    <property type="entry name" value="P-loop containing nucleoside triphosphate hydrolases"/>
    <property type="match status" value="1"/>
</dbReference>
<dbReference type="EMBL" id="CP035467">
    <property type="protein sequence ID" value="QCW82588.1"/>
    <property type="molecule type" value="Genomic_DNA"/>
</dbReference>
<evidence type="ECO:0000256" key="4">
    <source>
        <dbReference type="ARBA" id="ARBA00022695"/>
    </source>
</evidence>
<dbReference type="InterPro" id="IPR015199">
    <property type="entry name" value="DNA_pol_III_delta_C"/>
</dbReference>
<dbReference type="OrthoDB" id="9811073at2"/>
<evidence type="ECO:0000256" key="7">
    <source>
        <dbReference type="ARBA" id="ARBA00049244"/>
    </source>
</evidence>
<dbReference type="InterPro" id="IPR027417">
    <property type="entry name" value="P-loop_NTPase"/>
</dbReference>
<dbReference type="GO" id="GO:0006261">
    <property type="term" value="P:DNA-templated DNA replication"/>
    <property type="evidence" value="ECO:0007669"/>
    <property type="project" value="TreeGrafter"/>
</dbReference>
<feature type="domain" description="DNA polymerase III delta subunit C-terminal" evidence="8">
    <location>
        <begin position="213"/>
        <end position="324"/>
    </location>
</feature>
<evidence type="ECO:0000256" key="2">
    <source>
        <dbReference type="ARBA" id="ARBA00014363"/>
    </source>
</evidence>
<protein>
    <recommendedName>
        <fullName evidence="2">DNA polymerase III subunit delta'</fullName>
        <ecNumber evidence="1">2.7.7.7</ecNumber>
    </recommendedName>
</protein>
<name>A0A4P9UMU0_METBY</name>